<feature type="transmembrane region" description="Helical" evidence="7">
    <location>
        <begin position="400"/>
        <end position="421"/>
    </location>
</feature>
<accession>A0ABV5TLD7</accession>
<dbReference type="NCBIfam" id="TIGR03920">
    <property type="entry name" value="T7SS_EccD"/>
    <property type="match status" value="1"/>
</dbReference>
<keyword evidence="10" id="KW-1185">Reference proteome</keyword>
<proteinExistence type="inferred from homology"/>
<keyword evidence="3" id="KW-1003">Cell membrane</keyword>
<keyword evidence="4 7" id="KW-0812">Transmembrane</keyword>
<evidence type="ECO:0000256" key="4">
    <source>
        <dbReference type="ARBA" id="ARBA00022692"/>
    </source>
</evidence>
<dbReference type="RefSeq" id="WP_386161138.1">
    <property type="nucleotide sequence ID" value="NZ_JBHMBS010000019.1"/>
</dbReference>
<feature type="transmembrane region" description="Helical" evidence="7">
    <location>
        <begin position="262"/>
        <end position="279"/>
    </location>
</feature>
<dbReference type="PIRSF" id="PIRSF017804">
    <property type="entry name" value="Secretion_EccD1"/>
    <property type="match status" value="1"/>
</dbReference>
<feature type="transmembrane region" description="Helical" evidence="7">
    <location>
        <begin position="237"/>
        <end position="256"/>
    </location>
</feature>
<organism evidence="9 10">
    <name type="scientific">Streptosporangium vulgare</name>
    <dbReference type="NCBI Taxonomy" id="46190"/>
    <lineage>
        <taxon>Bacteria</taxon>
        <taxon>Bacillati</taxon>
        <taxon>Actinomycetota</taxon>
        <taxon>Actinomycetes</taxon>
        <taxon>Streptosporangiales</taxon>
        <taxon>Streptosporangiaceae</taxon>
        <taxon>Streptosporangium</taxon>
    </lineage>
</organism>
<comment type="caution">
    <text evidence="9">The sequence shown here is derived from an EMBL/GenBank/DDBJ whole genome shotgun (WGS) entry which is preliminary data.</text>
</comment>
<feature type="transmembrane region" description="Helical" evidence="7">
    <location>
        <begin position="212"/>
        <end position="230"/>
    </location>
</feature>
<evidence type="ECO:0000256" key="7">
    <source>
        <dbReference type="SAM" id="Phobius"/>
    </source>
</evidence>
<feature type="domain" description="EccD-like transmembrane" evidence="8">
    <location>
        <begin position="122"/>
        <end position="462"/>
    </location>
</feature>
<keyword evidence="5 7" id="KW-1133">Transmembrane helix</keyword>
<evidence type="ECO:0000313" key="9">
    <source>
        <dbReference type="EMBL" id="MFB9679934.1"/>
    </source>
</evidence>
<evidence type="ECO:0000313" key="10">
    <source>
        <dbReference type="Proteomes" id="UP001589610"/>
    </source>
</evidence>
<dbReference type="InterPro" id="IPR044049">
    <property type="entry name" value="EccD_transm"/>
</dbReference>
<sequence length="464" mass="46596">MRPVNQVTAIPLCRITVVTPRRRVDLAVPSDLPLSHLLPDLLAATGESAEEVAPAGGWGLQRIGAAPMPSGAGLSELGIRDGEVLYLLPRSSQLPEAIFDDVADTVATGVKERTGRWRAAHTRGVGLGTAALSMVAAFAVLVASGPPWGPVVAFAGACATLAVVAGAVLSRAVGDSGAGAIIGYTALPHAFLAGACVPAPPAGPAAFGAPNLLAGFAVTALVATVTGWIVADGLPNFFGVGLAAVIGTICSAVVMFTGAPAAGVAALAAAVTLACAPLIPTTSFRLARLPLPALPANAEELRGDTDDIDGADIRRRATEAERFATGLTAGVALVALGTLPVLLTASGWTAPATLVTLSLALLMRARVFQGTGQRLWLLGSGLTGLLALTLGVALTVPDSAFAVTIGLVCAAALAGGMALFLSQRRPSPFWGRAGDVVEFCLILALLPLALGVMDVYAAIRGLSG</sequence>
<reference evidence="9 10" key="1">
    <citation type="submission" date="2024-09" db="EMBL/GenBank/DDBJ databases">
        <authorList>
            <person name="Sun Q."/>
            <person name="Mori K."/>
        </authorList>
    </citation>
    <scope>NUCLEOTIDE SEQUENCE [LARGE SCALE GENOMIC DNA]</scope>
    <source>
        <strain evidence="9 10">JCM 3028</strain>
    </source>
</reference>
<protein>
    <submittedName>
        <fullName evidence="9">Type VII secretion integral membrane protein EccD</fullName>
    </submittedName>
</protein>
<dbReference type="Pfam" id="PF08817">
    <property type="entry name" value="YukD"/>
    <property type="match status" value="1"/>
</dbReference>
<comment type="similarity">
    <text evidence="2">Belongs to the EccD/Snm4 family.</text>
</comment>
<feature type="transmembrane region" description="Helical" evidence="7">
    <location>
        <begin position="125"/>
        <end position="145"/>
    </location>
</feature>
<evidence type="ECO:0000256" key="3">
    <source>
        <dbReference type="ARBA" id="ARBA00022475"/>
    </source>
</evidence>
<feature type="transmembrane region" description="Helical" evidence="7">
    <location>
        <begin position="348"/>
        <end position="363"/>
    </location>
</feature>
<evidence type="ECO:0000256" key="6">
    <source>
        <dbReference type="ARBA" id="ARBA00023136"/>
    </source>
</evidence>
<dbReference type="EMBL" id="JBHMBS010000019">
    <property type="protein sequence ID" value="MFB9679934.1"/>
    <property type="molecule type" value="Genomic_DNA"/>
</dbReference>
<name>A0ABV5TLD7_9ACTN</name>
<dbReference type="Gene3D" id="3.10.20.90">
    <property type="entry name" value="Phosphatidylinositol 3-kinase Catalytic Subunit, Chain A, domain 1"/>
    <property type="match status" value="1"/>
</dbReference>
<feature type="transmembrane region" description="Helical" evidence="7">
    <location>
        <begin position="181"/>
        <end position="200"/>
    </location>
</feature>
<evidence type="ECO:0000256" key="5">
    <source>
        <dbReference type="ARBA" id="ARBA00022989"/>
    </source>
</evidence>
<keyword evidence="6 7" id="KW-0472">Membrane</keyword>
<evidence type="ECO:0000256" key="1">
    <source>
        <dbReference type="ARBA" id="ARBA00004651"/>
    </source>
</evidence>
<feature type="transmembrane region" description="Helical" evidence="7">
    <location>
        <begin position="433"/>
        <end position="459"/>
    </location>
</feature>
<evidence type="ECO:0000259" key="8">
    <source>
        <dbReference type="Pfam" id="PF19053"/>
    </source>
</evidence>
<dbReference type="Pfam" id="PF19053">
    <property type="entry name" value="EccD"/>
    <property type="match status" value="1"/>
</dbReference>
<feature type="transmembrane region" description="Helical" evidence="7">
    <location>
        <begin position="323"/>
        <end position="342"/>
    </location>
</feature>
<feature type="transmembrane region" description="Helical" evidence="7">
    <location>
        <begin position="375"/>
        <end position="394"/>
    </location>
</feature>
<dbReference type="InterPro" id="IPR024962">
    <property type="entry name" value="YukD-like"/>
</dbReference>
<dbReference type="InterPro" id="IPR006707">
    <property type="entry name" value="T7SS_EccD"/>
</dbReference>
<comment type="subcellular location">
    <subcellularLocation>
        <location evidence="1">Cell membrane</location>
        <topology evidence="1">Multi-pass membrane protein</topology>
    </subcellularLocation>
</comment>
<dbReference type="Proteomes" id="UP001589610">
    <property type="component" value="Unassembled WGS sequence"/>
</dbReference>
<feature type="transmembrane region" description="Helical" evidence="7">
    <location>
        <begin position="151"/>
        <end position="169"/>
    </location>
</feature>
<gene>
    <name evidence="9" type="primary">eccD</name>
    <name evidence="9" type="ORF">ACFFRH_31010</name>
</gene>
<evidence type="ECO:0000256" key="2">
    <source>
        <dbReference type="ARBA" id="ARBA00006162"/>
    </source>
</evidence>